<dbReference type="NCBIfam" id="NF006718">
    <property type="entry name" value="PRK09256.1"/>
    <property type="match status" value="1"/>
</dbReference>
<name>A0A2R6W1L8_MARPO</name>
<dbReference type="Gramene" id="Mp5g16280.1">
    <property type="protein sequence ID" value="Mp5g16280.1.cds1"/>
    <property type="gene ID" value="Mp5g16280"/>
</dbReference>
<dbReference type="PANTHER" id="PTHR47352">
    <property type="entry name" value="CLASS I PEPTIDE CHAIN RELEASE FACTOR"/>
    <property type="match status" value="1"/>
</dbReference>
<dbReference type="PROSITE" id="PS00745">
    <property type="entry name" value="RF_PROK_I"/>
    <property type="match status" value="1"/>
</dbReference>
<feature type="domain" description="Prokaryotic-type class I peptide chain release factors" evidence="3">
    <location>
        <begin position="112"/>
        <end position="128"/>
    </location>
</feature>
<dbReference type="SUPFAM" id="SSF110916">
    <property type="entry name" value="Peptidyl-tRNA hydrolase domain-like"/>
    <property type="match status" value="1"/>
</dbReference>
<dbReference type="Proteomes" id="UP000244005">
    <property type="component" value="Unassembled WGS sequence"/>
</dbReference>
<evidence type="ECO:0000256" key="2">
    <source>
        <dbReference type="SAM" id="SignalP"/>
    </source>
</evidence>
<evidence type="ECO:0000313" key="5">
    <source>
        <dbReference type="Proteomes" id="UP000244005"/>
    </source>
</evidence>
<keyword evidence="5" id="KW-1185">Reference proteome</keyword>
<dbReference type="FunFam" id="3.30.160.20:FF:000046">
    <property type="entry name" value="Peptidyl-tRNA hydrolase ICT1"/>
    <property type="match status" value="1"/>
</dbReference>
<dbReference type="AlphaFoldDB" id="A0A2R6W1L8"/>
<feature type="signal peptide" evidence="2">
    <location>
        <begin position="1"/>
        <end position="23"/>
    </location>
</feature>
<feature type="compositionally biased region" description="Basic and acidic residues" evidence="1">
    <location>
        <begin position="199"/>
        <end position="222"/>
    </location>
</feature>
<dbReference type="EMBL" id="KZ772854">
    <property type="protein sequence ID" value="PTQ27740.1"/>
    <property type="molecule type" value="Genomic_DNA"/>
</dbReference>
<sequence length="237" mass="25785">MAGRLQAMATLCWARVSAPSAAAAAAVGWNLAFSPSLSVSRAVGCPSAAARGCGLWQIRGMAGDGNAGEKAKMPARLVQVQKLLNDVPDLPDDYGKPTPKITMDHVTVTFARSGGAGGQNVNKVNTKVDMRFNVMASNWLPERIRLKLLQQEKNRINGEGEIVVSSTRTRTQKGNIEDALAKLQDMIDAAAYVQPPPSEETKKKIQKLAQKENERRLQDKKKSSSKKSDRRNKGSWD</sequence>
<evidence type="ECO:0000256" key="1">
    <source>
        <dbReference type="SAM" id="MobiDB-lite"/>
    </source>
</evidence>
<proteinExistence type="predicted"/>
<gene>
    <name evidence="4" type="ORF">MARPO_0185s0016</name>
</gene>
<protein>
    <recommendedName>
        <fullName evidence="3">Prokaryotic-type class I peptide chain release factors domain-containing protein</fullName>
    </recommendedName>
</protein>
<keyword evidence="2" id="KW-0732">Signal</keyword>
<dbReference type="PANTHER" id="PTHR47352:SF1">
    <property type="entry name" value="CLASS I PEPTIDE CHAIN RELEASE FACTOR"/>
    <property type="match status" value="1"/>
</dbReference>
<feature type="region of interest" description="Disordered" evidence="1">
    <location>
        <begin position="193"/>
        <end position="237"/>
    </location>
</feature>
<dbReference type="Pfam" id="PF00472">
    <property type="entry name" value="RF-1"/>
    <property type="match status" value="1"/>
</dbReference>
<organism evidence="4 5">
    <name type="scientific">Marchantia polymorpha</name>
    <name type="common">Common liverwort</name>
    <name type="synonym">Marchantia aquatica</name>
    <dbReference type="NCBI Taxonomy" id="3197"/>
    <lineage>
        <taxon>Eukaryota</taxon>
        <taxon>Viridiplantae</taxon>
        <taxon>Streptophyta</taxon>
        <taxon>Embryophyta</taxon>
        <taxon>Marchantiophyta</taxon>
        <taxon>Marchantiopsida</taxon>
        <taxon>Marchantiidae</taxon>
        <taxon>Marchantiales</taxon>
        <taxon>Marchantiaceae</taxon>
        <taxon>Marchantia</taxon>
    </lineage>
</organism>
<reference evidence="5" key="1">
    <citation type="journal article" date="2017" name="Cell">
        <title>Insights into land plant evolution garnered from the Marchantia polymorpha genome.</title>
        <authorList>
            <person name="Bowman J.L."/>
            <person name="Kohchi T."/>
            <person name="Yamato K.T."/>
            <person name="Jenkins J."/>
            <person name="Shu S."/>
            <person name="Ishizaki K."/>
            <person name="Yamaoka S."/>
            <person name="Nishihama R."/>
            <person name="Nakamura Y."/>
            <person name="Berger F."/>
            <person name="Adam C."/>
            <person name="Aki S.S."/>
            <person name="Althoff F."/>
            <person name="Araki T."/>
            <person name="Arteaga-Vazquez M.A."/>
            <person name="Balasubrmanian S."/>
            <person name="Barry K."/>
            <person name="Bauer D."/>
            <person name="Boehm C.R."/>
            <person name="Briginshaw L."/>
            <person name="Caballero-Perez J."/>
            <person name="Catarino B."/>
            <person name="Chen F."/>
            <person name="Chiyoda S."/>
            <person name="Chovatia M."/>
            <person name="Davies K.M."/>
            <person name="Delmans M."/>
            <person name="Demura T."/>
            <person name="Dierschke T."/>
            <person name="Dolan L."/>
            <person name="Dorantes-Acosta A.E."/>
            <person name="Eklund D.M."/>
            <person name="Florent S.N."/>
            <person name="Flores-Sandoval E."/>
            <person name="Fujiyama A."/>
            <person name="Fukuzawa H."/>
            <person name="Galik B."/>
            <person name="Grimanelli D."/>
            <person name="Grimwood J."/>
            <person name="Grossniklaus U."/>
            <person name="Hamada T."/>
            <person name="Haseloff J."/>
            <person name="Hetherington A.J."/>
            <person name="Higo A."/>
            <person name="Hirakawa Y."/>
            <person name="Hundley H.N."/>
            <person name="Ikeda Y."/>
            <person name="Inoue K."/>
            <person name="Inoue S.I."/>
            <person name="Ishida S."/>
            <person name="Jia Q."/>
            <person name="Kakita M."/>
            <person name="Kanazawa T."/>
            <person name="Kawai Y."/>
            <person name="Kawashima T."/>
            <person name="Kennedy M."/>
            <person name="Kinose K."/>
            <person name="Kinoshita T."/>
            <person name="Kohara Y."/>
            <person name="Koide E."/>
            <person name="Komatsu K."/>
            <person name="Kopischke S."/>
            <person name="Kubo M."/>
            <person name="Kyozuka J."/>
            <person name="Lagercrantz U."/>
            <person name="Lin S.S."/>
            <person name="Lindquist E."/>
            <person name="Lipzen A.M."/>
            <person name="Lu C.W."/>
            <person name="De Luna E."/>
            <person name="Martienssen R.A."/>
            <person name="Minamino N."/>
            <person name="Mizutani M."/>
            <person name="Mizutani M."/>
            <person name="Mochizuki N."/>
            <person name="Monte I."/>
            <person name="Mosher R."/>
            <person name="Nagasaki H."/>
            <person name="Nakagami H."/>
            <person name="Naramoto S."/>
            <person name="Nishitani K."/>
            <person name="Ohtani M."/>
            <person name="Okamoto T."/>
            <person name="Okumura M."/>
            <person name="Phillips J."/>
            <person name="Pollak B."/>
            <person name="Reinders A."/>
            <person name="Rovekamp M."/>
            <person name="Sano R."/>
            <person name="Sawa S."/>
            <person name="Schmid M.W."/>
            <person name="Shirakawa M."/>
            <person name="Solano R."/>
            <person name="Spunde A."/>
            <person name="Suetsugu N."/>
            <person name="Sugano S."/>
            <person name="Sugiyama A."/>
            <person name="Sun R."/>
            <person name="Suzuki Y."/>
            <person name="Takenaka M."/>
            <person name="Takezawa D."/>
            <person name="Tomogane H."/>
            <person name="Tsuzuki M."/>
            <person name="Ueda T."/>
            <person name="Umeda M."/>
            <person name="Ward J.M."/>
            <person name="Watanabe Y."/>
            <person name="Yazaki K."/>
            <person name="Yokoyama R."/>
            <person name="Yoshitake Y."/>
            <person name="Yotsui I."/>
            <person name="Zachgo S."/>
            <person name="Schmutz J."/>
        </authorList>
    </citation>
    <scope>NUCLEOTIDE SEQUENCE [LARGE SCALE GENOMIC DNA]</scope>
    <source>
        <strain evidence="5">Tak-1</strain>
    </source>
</reference>
<feature type="chain" id="PRO_5015350465" description="Prokaryotic-type class I peptide chain release factors domain-containing protein" evidence="2">
    <location>
        <begin position="24"/>
        <end position="237"/>
    </location>
</feature>
<evidence type="ECO:0000313" key="4">
    <source>
        <dbReference type="EMBL" id="PTQ27740.1"/>
    </source>
</evidence>
<dbReference type="OrthoDB" id="270639at2759"/>
<dbReference type="GO" id="GO:0003747">
    <property type="term" value="F:translation release factor activity"/>
    <property type="evidence" value="ECO:0007669"/>
    <property type="project" value="InterPro"/>
</dbReference>
<dbReference type="Gene3D" id="3.30.160.20">
    <property type="match status" value="1"/>
</dbReference>
<accession>A0A2R6W1L8</accession>
<evidence type="ECO:0000259" key="3">
    <source>
        <dbReference type="PROSITE" id="PS00745"/>
    </source>
</evidence>
<dbReference type="InterPro" id="IPR000352">
    <property type="entry name" value="Pep_chain_release_fac_I"/>
</dbReference>